<comment type="caution">
    <text evidence="1">The sequence shown here is derived from an EMBL/GenBank/DDBJ whole genome shotgun (WGS) entry which is preliminary data.</text>
</comment>
<reference evidence="1" key="1">
    <citation type="submission" date="2022-08" db="EMBL/GenBank/DDBJ databases">
        <title>Genome Sequence of Fusarium decemcellulare.</title>
        <authorList>
            <person name="Buettner E."/>
        </authorList>
    </citation>
    <scope>NUCLEOTIDE SEQUENCE</scope>
    <source>
        <strain evidence="1">Babe19</strain>
    </source>
</reference>
<dbReference type="Proteomes" id="UP001148629">
    <property type="component" value="Unassembled WGS sequence"/>
</dbReference>
<keyword evidence="2" id="KW-1185">Reference proteome</keyword>
<protein>
    <submittedName>
        <fullName evidence="1">Uncharacterized protein</fullName>
    </submittedName>
</protein>
<sequence length="169" mass="18505">MNTPANPPGFDMPYGGQRNEQADSGVSAFPQFNQGMMYNAPGGPMPANLQQMQYQQMMNRGPPPMGYNFPPMQAGYGGFNGPNPSVDQYRQQNMPNGSPIQPPVSQMPQMPAWPDSLRPPGFGMGMGNYGYGNMGGMPNMGYMQQEQGNPRRGRVRQPQSRNGQPRRGG</sequence>
<proteinExistence type="predicted"/>
<organism evidence="1 2">
    <name type="scientific">Fusarium decemcellulare</name>
    <dbReference type="NCBI Taxonomy" id="57161"/>
    <lineage>
        <taxon>Eukaryota</taxon>
        <taxon>Fungi</taxon>
        <taxon>Dikarya</taxon>
        <taxon>Ascomycota</taxon>
        <taxon>Pezizomycotina</taxon>
        <taxon>Sordariomycetes</taxon>
        <taxon>Hypocreomycetidae</taxon>
        <taxon>Hypocreales</taxon>
        <taxon>Nectriaceae</taxon>
        <taxon>Fusarium</taxon>
        <taxon>Fusarium decemcellulare species complex</taxon>
    </lineage>
</organism>
<evidence type="ECO:0000313" key="1">
    <source>
        <dbReference type="EMBL" id="KAJ3518993.1"/>
    </source>
</evidence>
<gene>
    <name evidence="1" type="ORF">NM208_g14303</name>
</gene>
<name>A0ACC1RID1_9HYPO</name>
<dbReference type="EMBL" id="JANRMS010003263">
    <property type="protein sequence ID" value="KAJ3518993.1"/>
    <property type="molecule type" value="Genomic_DNA"/>
</dbReference>
<accession>A0ACC1RID1</accession>
<evidence type="ECO:0000313" key="2">
    <source>
        <dbReference type="Proteomes" id="UP001148629"/>
    </source>
</evidence>